<dbReference type="InterPro" id="IPR005170">
    <property type="entry name" value="Transptr-assoc_dom"/>
</dbReference>
<evidence type="ECO:0000313" key="12">
    <source>
        <dbReference type="EMBL" id="SDT90184.1"/>
    </source>
</evidence>
<evidence type="ECO:0000256" key="2">
    <source>
        <dbReference type="ARBA" id="ARBA00006337"/>
    </source>
</evidence>
<accession>A0ABY0V6E9</accession>
<dbReference type="InterPro" id="IPR016169">
    <property type="entry name" value="FAD-bd_PCMH_sub2"/>
</dbReference>
<dbReference type="InterPro" id="IPR036318">
    <property type="entry name" value="FAD-bd_PCMH-like_sf"/>
</dbReference>
<feature type="transmembrane region" description="Helical" evidence="10">
    <location>
        <begin position="105"/>
        <end position="129"/>
    </location>
</feature>
<dbReference type="Gene3D" id="3.10.580.10">
    <property type="entry name" value="CBS-domain"/>
    <property type="match status" value="1"/>
</dbReference>
<dbReference type="InterPro" id="IPR000644">
    <property type="entry name" value="CBS_dom"/>
</dbReference>
<sequence>MIPFAHQPSPSGLSDTAPVAVLIAVSVICLLLAGILATIETAFSRLSRAAAEDLVEEGRKRAPQLVDLLAQRRRTALTLRTVRMFVQVIAAVGITLALVHPSLRWWLIGIIAVAAVGLIELFAVVMLPVPLGTRNPERMALVGTPLASRLVAISHIADPIVRFVRKRLPQSNQTDAEARQEMADDLREMVDQVGETEGFEEEDREMLRSVFELGHTVVREVMVPRTEMITATVDLPASKALRLFIRSGFSRLPVIGEDIDDVRGILYFKDVISRMVHDAGSKDLTASHMMRQAVFTVETKPADDLLHQMQAEHFHMALVVDEYGGISGLVTLEDLIEEVVGEVTDEHDRREIEPEEVAEGVWRVPSRFPIDELGELFGMELEDDDVDSVGGLLTKAIDRVPLPGARGEMDGIYMLAEEARGRRRQVGTVVCALSPLPTTFEDGFRILDESQLLELSCTPESEDTDE</sequence>
<comment type="subcellular location">
    <subcellularLocation>
        <location evidence="1">Cell membrane</location>
        <topology evidence="1">Multi-pass membrane protein</topology>
    </subcellularLocation>
</comment>
<dbReference type="PROSITE" id="PS51371">
    <property type="entry name" value="CBS"/>
    <property type="match status" value="2"/>
</dbReference>
<feature type="transmembrane region" description="Helical" evidence="10">
    <location>
        <begin position="81"/>
        <end position="99"/>
    </location>
</feature>
<evidence type="ECO:0000256" key="1">
    <source>
        <dbReference type="ARBA" id="ARBA00004651"/>
    </source>
</evidence>
<dbReference type="InterPro" id="IPR044751">
    <property type="entry name" value="Ion_transp-like_CBS"/>
</dbReference>
<feature type="transmembrane region" description="Helical" evidence="10">
    <location>
        <begin position="20"/>
        <end position="39"/>
    </location>
</feature>
<comment type="similarity">
    <text evidence="2">Belongs to the UPF0053 family.</text>
</comment>
<dbReference type="CDD" id="cd04590">
    <property type="entry name" value="CBS_pair_CorC_HlyC_assoc"/>
    <property type="match status" value="1"/>
</dbReference>
<dbReference type="Pfam" id="PF00571">
    <property type="entry name" value="CBS"/>
    <property type="match status" value="2"/>
</dbReference>
<dbReference type="PANTHER" id="PTHR22777:SF32">
    <property type="entry name" value="UPF0053 INNER MEMBRANE PROTEIN YFJD"/>
    <property type="match status" value="1"/>
</dbReference>
<keyword evidence="8 10" id="KW-0472">Membrane</keyword>
<evidence type="ECO:0000259" key="11">
    <source>
        <dbReference type="PROSITE" id="PS51371"/>
    </source>
</evidence>
<evidence type="ECO:0000256" key="8">
    <source>
        <dbReference type="ARBA" id="ARBA00023136"/>
    </source>
</evidence>
<dbReference type="Pfam" id="PF03471">
    <property type="entry name" value="CorC_HlyC"/>
    <property type="match status" value="1"/>
</dbReference>
<keyword evidence="4 10" id="KW-0812">Transmembrane</keyword>
<dbReference type="SUPFAM" id="SSF56176">
    <property type="entry name" value="FAD-binding/transporter-associated domain-like"/>
    <property type="match status" value="1"/>
</dbReference>
<keyword evidence="5" id="KW-0677">Repeat</keyword>
<dbReference type="Gene3D" id="3.30.465.10">
    <property type="match status" value="1"/>
</dbReference>
<keyword evidence="7 9" id="KW-0129">CBS domain</keyword>
<feature type="domain" description="CBS" evidence="11">
    <location>
        <begin position="289"/>
        <end position="346"/>
    </location>
</feature>
<dbReference type="InterPro" id="IPR002550">
    <property type="entry name" value="CNNM"/>
</dbReference>
<evidence type="ECO:0000256" key="3">
    <source>
        <dbReference type="ARBA" id="ARBA00022475"/>
    </source>
</evidence>
<dbReference type="Pfam" id="PF01595">
    <property type="entry name" value="CNNM"/>
    <property type="match status" value="1"/>
</dbReference>
<evidence type="ECO:0000256" key="7">
    <source>
        <dbReference type="ARBA" id="ARBA00023122"/>
    </source>
</evidence>
<dbReference type="PANTHER" id="PTHR22777">
    <property type="entry name" value="HEMOLYSIN-RELATED"/>
    <property type="match status" value="1"/>
</dbReference>
<reference evidence="12 13" key="1">
    <citation type="submission" date="2016-10" db="EMBL/GenBank/DDBJ databases">
        <authorList>
            <person name="Varghese N."/>
            <person name="Submissions S."/>
        </authorList>
    </citation>
    <scope>NUCLEOTIDE SEQUENCE [LARGE SCALE GENOMIC DNA]</scope>
    <source>
        <strain evidence="12 13">DSM 9169</strain>
    </source>
</reference>
<gene>
    <name evidence="12" type="ORF">SAMN04489714_0721</name>
</gene>
<keyword evidence="3" id="KW-1003">Cell membrane</keyword>
<keyword evidence="6 10" id="KW-1133">Transmembrane helix</keyword>
<evidence type="ECO:0000256" key="5">
    <source>
        <dbReference type="ARBA" id="ARBA00022737"/>
    </source>
</evidence>
<dbReference type="RefSeq" id="WP_070727506.1">
    <property type="nucleotide sequence ID" value="NZ_LT629792.1"/>
</dbReference>
<feature type="domain" description="CBS" evidence="11">
    <location>
        <begin position="222"/>
        <end position="284"/>
    </location>
</feature>
<proteinExistence type="inferred from homology"/>
<organism evidence="12 13">
    <name type="scientific">Schaalia radingae</name>
    <dbReference type="NCBI Taxonomy" id="131110"/>
    <lineage>
        <taxon>Bacteria</taxon>
        <taxon>Bacillati</taxon>
        <taxon>Actinomycetota</taxon>
        <taxon>Actinomycetes</taxon>
        <taxon>Actinomycetales</taxon>
        <taxon>Actinomycetaceae</taxon>
        <taxon>Schaalia</taxon>
    </lineage>
</organism>
<evidence type="ECO:0000256" key="4">
    <source>
        <dbReference type="ARBA" id="ARBA00022692"/>
    </source>
</evidence>
<dbReference type="Proteomes" id="UP000198976">
    <property type="component" value="Chromosome I"/>
</dbReference>
<dbReference type="InterPro" id="IPR046342">
    <property type="entry name" value="CBS_dom_sf"/>
</dbReference>
<evidence type="ECO:0000256" key="6">
    <source>
        <dbReference type="ARBA" id="ARBA00022989"/>
    </source>
</evidence>
<protein>
    <submittedName>
        <fullName evidence="12">Hemolysin, contains CBS domains</fullName>
    </submittedName>
</protein>
<evidence type="ECO:0000313" key="13">
    <source>
        <dbReference type="Proteomes" id="UP000198976"/>
    </source>
</evidence>
<evidence type="ECO:0000256" key="9">
    <source>
        <dbReference type="PROSITE-ProRule" id="PRU00703"/>
    </source>
</evidence>
<dbReference type="SUPFAM" id="SSF54631">
    <property type="entry name" value="CBS-domain pair"/>
    <property type="match status" value="1"/>
</dbReference>
<dbReference type="SMART" id="SM00116">
    <property type="entry name" value="CBS"/>
    <property type="match status" value="2"/>
</dbReference>
<dbReference type="SMART" id="SM01091">
    <property type="entry name" value="CorC_HlyC"/>
    <property type="match status" value="1"/>
</dbReference>
<name>A0ABY0V6E9_9ACTO</name>
<keyword evidence="13" id="KW-1185">Reference proteome</keyword>
<dbReference type="EMBL" id="LT629792">
    <property type="protein sequence ID" value="SDT90184.1"/>
    <property type="molecule type" value="Genomic_DNA"/>
</dbReference>
<evidence type="ECO:0000256" key="10">
    <source>
        <dbReference type="SAM" id="Phobius"/>
    </source>
</evidence>